<dbReference type="InterPro" id="IPR026992">
    <property type="entry name" value="DIOX_N"/>
</dbReference>
<reference evidence="5 6" key="1">
    <citation type="submission" date="2024-02" db="EMBL/GenBank/DDBJ databases">
        <authorList>
            <person name="Vignale AGUSTIN F."/>
            <person name="Sosa J E."/>
            <person name="Modenutti C."/>
        </authorList>
    </citation>
    <scope>NUCLEOTIDE SEQUENCE [LARGE SCALE GENOMIC DNA]</scope>
</reference>
<dbReference type="Pfam" id="PF03171">
    <property type="entry name" value="2OG-FeII_Oxy"/>
    <property type="match status" value="1"/>
</dbReference>
<dbReference type="Proteomes" id="UP001642360">
    <property type="component" value="Unassembled WGS sequence"/>
</dbReference>
<dbReference type="PANTHER" id="PTHR47990">
    <property type="entry name" value="2-OXOGLUTARATE (2OG) AND FE(II)-DEPENDENT OXYGENASE SUPERFAMILY PROTEIN-RELATED"/>
    <property type="match status" value="1"/>
</dbReference>
<dbReference type="EMBL" id="CAUOFW020000842">
    <property type="protein sequence ID" value="CAK9137916.1"/>
    <property type="molecule type" value="Genomic_DNA"/>
</dbReference>
<keyword evidence="1 3" id="KW-0479">Metal-binding</keyword>
<comment type="similarity">
    <text evidence="3">Belongs to the iron/ascorbate-dependent oxidoreductase family.</text>
</comment>
<accession>A0ABC8QYV6</accession>
<feature type="domain" description="Fe2OG dioxygenase" evidence="4">
    <location>
        <begin position="161"/>
        <end position="241"/>
    </location>
</feature>
<evidence type="ECO:0000256" key="1">
    <source>
        <dbReference type="ARBA" id="ARBA00022723"/>
    </source>
</evidence>
<keyword evidence="6" id="KW-1185">Reference proteome</keyword>
<evidence type="ECO:0000313" key="5">
    <source>
        <dbReference type="EMBL" id="CAK9137916.1"/>
    </source>
</evidence>
<dbReference type="GO" id="GO:0016705">
    <property type="term" value="F:oxidoreductase activity, acting on paired donors, with incorporation or reduction of molecular oxygen"/>
    <property type="evidence" value="ECO:0007669"/>
    <property type="project" value="UniProtKB-ARBA"/>
</dbReference>
<dbReference type="PROSITE" id="PS51471">
    <property type="entry name" value="FE2OG_OXY"/>
    <property type="match status" value="1"/>
</dbReference>
<dbReference type="InterPro" id="IPR044861">
    <property type="entry name" value="IPNS-like_FE2OG_OXY"/>
</dbReference>
<comment type="caution">
    <text evidence="5">The sequence shown here is derived from an EMBL/GenBank/DDBJ whole genome shotgun (WGS) entry which is preliminary data.</text>
</comment>
<organism evidence="5 6">
    <name type="scientific">Ilex paraguariensis</name>
    <name type="common">yerba mate</name>
    <dbReference type="NCBI Taxonomy" id="185542"/>
    <lineage>
        <taxon>Eukaryota</taxon>
        <taxon>Viridiplantae</taxon>
        <taxon>Streptophyta</taxon>
        <taxon>Embryophyta</taxon>
        <taxon>Tracheophyta</taxon>
        <taxon>Spermatophyta</taxon>
        <taxon>Magnoliopsida</taxon>
        <taxon>eudicotyledons</taxon>
        <taxon>Gunneridae</taxon>
        <taxon>Pentapetalae</taxon>
        <taxon>asterids</taxon>
        <taxon>campanulids</taxon>
        <taxon>Aquifoliales</taxon>
        <taxon>Aquifoliaceae</taxon>
        <taxon>Ilex</taxon>
    </lineage>
</organism>
<dbReference type="AlphaFoldDB" id="A0ABC8QYV6"/>
<protein>
    <recommendedName>
        <fullName evidence="4">Fe2OG dioxygenase domain-containing protein</fullName>
    </recommendedName>
</protein>
<dbReference type="Gene3D" id="2.60.120.330">
    <property type="entry name" value="B-lactam Antibiotic, Isopenicillin N Synthase, Chain"/>
    <property type="match status" value="1"/>
</dbReference>
<dbReference type="InterPro" id="IPR050231">
    <property type="entry name" value="Iron_ascorbate_oxido_reductase"/>
</dbReference>
<proteinExistence type="inferred from homology"/>
<dbReference type="Pfam" id="PF14226">
    <property type="entry name" value="DIOX_N"/>
    <property type="match status" value="1"/>
</dbReference>
<keyword evidence="3" id="KW-0560">Oxidoreductase</keyword>
<sequence>MGSLTQPKLPVIDFSLEKLKSCTSSWSSTRDDVVRALEEYGCFIAVYDQVSLELHNAIFQVSEELFDLPTETKVLNTSDTPSHGYVGQEPVVPLYEGLGIEDATTLEGAQRFTNLMWPSGNDRFCETTLSFSRLIAELDQIVMRMVSESYGIKKSYESLLGSTSYLFRLIKYRAPETNQTNLGIVPHTDKSFMSILHQRQVKGLEVKTKAGEWIVVDPSPSWFVVMAGDVCMVSYFSHIAR</sequence>
<dbReference type="SUPFAM" id="SSF51197">
    <property type="entry name" value="Clavaminate synthase-like"/>
    <property type="match status" value="1"/>
</dbReference>
<evidence type="ECO:0000259" key="4">
    <source>
        <dbReference type="PROSITE" id="PS51471"/>
    </source>
</evidence>
<evidence type="ECO:0000313" key="6">
    <source>
        <dbReference type="Proteomes" id="UP001642360"/>
    </source>
</evidence>
<dbReference type="InterPro" id="IPR027443">
    <property type="entry name" value="IPNS-like_sf"/>
</dbReference>
<evidence type="ECO:0000256" key="2">
    <source>
        <dbReference type="ARBA" id="ARBA00023004"/>
    </source>
</evidence>
<dbReference type="InterPro" id="IPR005123">
    <property type="entry name" value="Oxoglu/Fe-dep_dioxygenase_dom"/>
</dbReference>
<dbReference type="GO" id="GO:0046872">
    <property type="term" value="F:metal ion binding"/>
    <property type="evidence" value="ECO:0007669"/>
    <property type="project" value="UniProtKB-KW"/>
</dbReference>
<keyword evidence="2 3" id="KW-0408">Iron</keyword>
<gene>
    <name evidence="5" type="ORF">ILEXP_LOCUS4962</name>
</gene>
<name>A0ABC8QYV6_9AQUA</name>
<evidence type="ECO:0000256" key="3">
    <source>
        <dbReference type="RuleBase" id="RU003682"/>
    </source>
</evidence>